<dbReference type="RefSeq" id="WP_158403460.1">
    <property type="nucleotide sequence ID" value="NZ_QVER01000012.1"/>
</dbReference>
<comment type="caution">
    <text evidence="2">The sequence shown here is derived from an EMBL/GenBank/DDBJ whole genome shotgun (WGS) entry which is preliminary data.</text>
</comment>
<sequence length="379" mass="44140">MAKNKIFSSLIDNKRESSGLIMTSVLVAVGVNMLSTGIVDLLELRFGFQIKEVILITIGIFLSLGVLAWNAWTNFRRLNQTKKFEGFIIYDEINHKIISVPEYTISTDMAQYQQCASSENKALEKLWKEDNISQFRNFRGKIDQNLLNTLTQSGTLLTELLEYCLIEKLSLHLTDYYNEFDGKLKVQEFQKTDIPQVLLTNRFLRLFSEDMINRESFMCLSNNFNDKNDDCSTVCVLNSSGAYYHKFDLTLPENSKITRKNKNEIIIDTPILTLSLTSLFSGLSTALPHDFYKYYLRSASQHYTSLHDYQFNVEISVKFKLTSLFMRKKMDVYYSWIDSFLDEITEYMEKDRFFDKIDWNAIHALIYCTNNISHLVPKS</sequence>
<proteinExistence type="predicted"/>
<accession>A0A3E2U394</accession>
<feature type="transmembrane region" description="Helical" evidence="1">
    <location>
        <begin position="20"/>
        <end position="41"/>
    </location>
</feature>
<gene>
    <name evidence="2" type="ORF">DWZ46_10165</name>
</gene>
<dbReference type="AlphaFoldDB" id="A0A3E2U394"/>
<keyword evidence="1" id="KW-1133">Transmembrane helix</keyword>
<keyword evidence="1" id="KW-0812">Transmembrane</keyword>
<reference evidence="2 3" key="1">
    <citation type="submission" date="2018-08" db="EMBL/GenBank/DDBJ databases">
        <title>A genome reference for cultivated species of the human gut microbiota.</title>
        <authorList>
            <person name="Zou Y."/>
            <person name="Xue W."/>
            <person name="Luo G."/>
        </authorList>
    </citation>
    <scope>NUCLEOTIDE SEQUENCE [LARGE SCALE GENOMIC DNA]</scope>
    <source>
        <strain evidence="2 3">AF32-8AC</strain>
    </source>
</reference>
<dbReference type="EMBL" id="QVER01000012">
    <property type="protein sequence ID" value="RGB90682.1"/>
    <property type="molecule type" value="Genomic_DNA"/>
</dbReference>
<dbReference type="Proteomes" id="UP000260991">
    <property type="component" value="Unassembled WGS sequence"/>
</dbReference>
<protein>
    <submittedName>
        <fullName evidence="2">Uncharacterized protein</fullName>
    </submittedName>
</protein>
<keyword evidence="1" id="KW-0472">Membrane</keyword>
<evidence type="ECO:0000313" key="3">
    <source>
        <dbReference type="Proteomes" id="UP000260991"/>
    </source>
</evidence>
<evidence type="ECO:0000313" key="2">
    <source>
        <dbReference type="EMBL" id="RGB90682.1"/>
    </source>
</evidence>
<organism evidence="2 3">
    <name type="scientific">Faecalibacterium prausnitzii</name>
    <dbReference type="NCBI Taxonomy" id="853"/>
    <lineage>
        <taxon>Bacteria</taxon>
        <taxon>Bacillati</taxon>
        <taxon>Bacillota</taxon>
        <taxon>Clostridia</taxon>
        <taxon>Eubacteriales</taxon>
        <taxon>Oscillospiraceae</taxon>
        <taxon>Faecalibacterium</taxon>
    </lineage>
</organism>
<feature type="transmembrane region" description="Helical" evidence="1">
    <location>
        <begin position="53"/>
        <end position="72"/>
    </location>
</feature>
<evidence type="ECO:0000256" key="1">
    <source>
        <dbReference type="SAM" id="Phobius"/>
    </source>
</evidence>
<name>A0A3E2U394_9FIRM</name>